<protein>
    <submittedName>
        <fullName evidence="2">Heme-binding protein</fullName>
    </submittedName>
</protein>
<dbReference type="InterPro" id="IPR005624">
    <property type="entry name" value="PduO/GlcC-like"/>
</dbReference>
<accession>A0ABT1TTZ3</accession>
<reference evidence="2 3" key="1">
    <citation type="submission" date="2022-07" db="EMBL/GenBank/DDBJ databases">
        <title>Methylomonas rivi sp. nov., Methylomonas rosea sp. nov., Methylomonas aureus sp. nov. and Methylomonas subterranea sp. nov., four novel methanotrophs isolated from a freshwater creek and the deep terrestrial subsurface.</title>
        <authorList>
            <person name="Abin C."/>
            <person name="Sankaranarayanan K."/>
            <person name="Garner C."/>
            <person name="Sindelar R."/>
            <person name="Kotary K."/>
            <person name="Garner R."/>
            <person name="Barclay S."/>
            <person name="Lawson P."/>
            <person name="Krumholz L."/>
        </authorList>
    </citation>
    <scope>NUCLEOTIDE SEQUENCE [LARGE SCALE GENOMIC DNA]</scope>
    <source>
        <strain evidence="2 3">WSC-7</strain>
    </source>
</reference>
<evidence type="ECO:0000313" key="3">
    <source>
        <dbReference type="Proteomes" id="UP001524570"/>
    </source>
</evidence>
<keyword evidence="1" id="KW-0732">Signal</keyword>
<feature type="chain" id="PRO_5047175420" evidence="1">
    <location>
        <begin position="23"/>
        <end position="276"/>
    </location>
</feature>
<dbReference type="InterPro" id="IPR038084">
    <property type="entry name" value="PduO/GlcC-like_sf"/>
</dbReference>
<dbReference type="SUPFAM" id="SSF143744">
    <property type="entry name" value="GlcG-like"/>
    <property type="match status" value="1"/>
</dbReference>
<keyword evidence="3" id="KW-1185">Reference proteome</keyword>
<dbReference type="RefSeq" id="WP_256606895.1">
    <property type="nucleotide sequence ID" value="NZ_JANIBL010000027.1"/>
</dbReference>
<name>A0ABT1TTZ3_9GAMM</name>
<proteinExistence type="predicted"/>
<feature type="signal peptide" evidence="1">
    <location>
        <begin position="1"/>
        <end position="22"/>
    </location>
</feature>
<sequence length="276" mass="27837">MNTRWLFAASLLMLANTGAAIADRDNDRGLGQACRGLPNHATLKAALDDAVSVEDSGLNLHMWATVVNRDGVVCAVVFSGTNRGAQWPASRVISAQKANTANSLSLDSSSDSAGSGKSNGLALSTANLYSAVQPGGSLFGLQESNPVETGVAYGGNSSLNGTPKDPMVGAKIGGINVFGGGLGLYSVGKTLVGGVGLSGDTSCADHNIAWRVRHNLGLDHIVGVGGVSGDLQRPDNIVYDITPNPNGGAGISAGGFGHPTCLNTDLSTADLPAGQP</sequence>
<organism evidence="2 3">
    <name type="scientific">Methylomonas rosea</name>
    <dbReference type="NCBI Taxonomy" id="2952227"/>
    <lineage>
        <taxon>Bacteria</taxon>
        <taxon>Pseudomonadati</taxon>
        <taxon>Pseudomonadota</taxon>
        <taxon>Gammaproteobacteria</taxon>
        <taxon>Methylococcales</taxon>
        <taxon>Methylococcaceae</taxon>
        <taxon>Methylomonas</taxon>
    </lineage>
</organism>
<dbReference type="EMBL" id="JANIBL010000027">
    <property type="protein sequence ID" value="MCQ8117811.1"/>
    <property type="molecule type" value="Genomic_DNA"/>
</dbReference>
<dbReference type="Pfam" id="PF03928">
    <property type="entry name" value="HbpS-like"/>
    <property type="match status" value="1"/>
</dbReference>
<evidence type="ECO:0000313" key="2">
    <source>
        <dbReference type="EMBL" id="MCQ8117811.1"/>
    </source>
</evidence>
<evidence type="ECO:0000256" key="1">
    <source>
        <dbReference type="SAM" id="SignalP"/>
    </source>
</evidence>
<dbReference type="Proteomes" id="UP001524570">
    <property type="component" value="Unassembled WGS sequence"/>
</dbReference>
<gene>
    <name evidence="2" type="ORF">NP589_10275</name>
</gene>
<comment type="caution">
    <text evidence="2">The sequence shown here is derived from an EMBL/GenBank/DDBJ whole genome shotgun (WGS) entry which is preliminary data.</text>
</comment>
<dbReference type="Gene3D" id="3.30.450.150">
    <property type="entry name" value="Haem-degrading domain"/>
    <property type="match status" value="1"/>
</dbReference>